<evidence type="ECO:0000313" key="3">
    <source>
        <dbReference type="Proteomes" id="UP000030765"/>
    </source>
</evidence>
<reference evidence="2" key="2">
    <citation type="submission" date="2020-05" db="UniProtKB">
        <authorList>
            <consortium name="EnsemblMetazoa"/>
        </authorList>
    </citation>
    <scope>IDENTIFICATION</scope>
</reference>
<dbReference type="EMBL" id="ATLV01020110">
    <property type="status" value="NOT_ANNOTATED_CDS"/>
    <property type="molecule type" value="Genomic_DNA"/>
</dbReference>
<reference evidence="1 3" key="1">
    <citation type="journal article" date="2014" name="BMC Genomics">
        <title>Genome sequence of Anopheles sinensis provides insight into genetics basis of mosquito competence for malaria parasites.</title>
        <authorList>
            <person name="Zhou D."/>
            <person name="Zhang D."/>
            <person name="Ding G."/>
            <person name="Shi L."/>
            <person name="Hou Q."/>
            <person name="Ye Y."/>
            <person name="Xu Y."/>
            <person name="Zhou H."/>
            <person name="Xiong C."/>
            <person name="Li S."/>
            <person name="Yu J."/>
            <person name="Hong S."/>
            <person name="Yu X."/>
            <person name="Zou P."/>
            <person name="Chen C."/>
            <person name="Chang X."/>
            <person name="Wang W."/>
            <person name="Lv Y."/>
            <person name="Sun Y."/>
            <person name="Ma L."/>
            <person name="Shen B."/>
            <person name="Zhu C."/>
        </authorList>
    </citation>
    <scope>NUCLEOTIDE SEQUENCE [LARGE SCALE GENOMIC DNA]</scope>
</reference>
<accession>A0A084W3Q9</accession>
<dbReference type="AlphaFoldDB" id="A0A084W3Q9"/>
<gene>
    <name evidence="1" type="ORF">ZHAS_00012762</name>
</gene>
<sequence length="84" mass="9770">MTVRNTDDVGLHCIAKYATDRLKNERIISPFTWQMVERIIDRNGMVQVPRGEVPRVVRSGMDFPFARRIALEVRIRARNAMQIS</sequence>
<keyword evidence="3" id="KW-1185">Reference proteome</keyword>
<dbReference type="EMBL" id="KE525294">
    <property type="protein sequence ID" value="KFB44853.1"/>
    <property type="molecule type" value="Genomic_DNA"/>
</dbReference>
<proteinExistence type="predicted"/>
<protein>
    <submittedName>
        <fullName evidence="1 2">Uncharacterized protein</fullName>
    </submittedName>
</protein>
<dbReference type="VEuPathDB" id="VectorBase:ASIC012762"/>
<dbReference type="EnsemblMetazoa" id="ASIC012762-RA">
    <property type="protein sequence ID" value="ASIC012762-PA"/>
    <property type="gene ID" value="ASIC012762"/>
</dbReference>
<dbReference type="Proteomes" id="UP000030765">
    <property type="component" value="Unassembled WGS sequence"/>
</dbReference>
<evidence type="ECO:0000313" key="1">
    <source>
        <dbReference type="EMBL" id="KFB44853.1"/>
    </source>
</evidence>
<name>A0A084W3Q9_ANOSI</name>
<organism evidence="1">
    <name type="scientific">Anopheles sinensis</name>
    <name type="common">Mosquito</name>
    <dbReference type="NCBI Taxonomy" id="74873"/>
    <lineage>
        <taxon>Eukaryota</taxon>
        <taxon>Metazoa</taxon>
        <taxon>Ecdysozoa</taxon>
        <taxon>Arthropoda</taxon>
        <taxon>Hexapoda</taxon>
        <taxon>Insecta</taxon>
        <taxon>Pterygota</taxon>
        <taxon>Neoptera</taxon>
        <taxon>Endopterygota</taxon>
        <taxon>Diptera</taxon>
        <taxon>Nematocera</taxon>
        <taxon>Culicoidea</taxon>
        <taxon>Culicidae</taxon>
        <taxon>Anophelinae</taxon>
        <taxon>Anopheles</taxon>
    </lineage>
</organism>
<evidence type="ECO:0000313" key="2">
    <source>
        <dbReference type="EnsemblMetazoa" id="ASIC012762-PA"/>
    </source>
</evidence>